<name>A0A644ZUD9_9ZZZZ</name>
<dbReference type="AlphaFoldDB" id="A0A644ZUD9"/>
<proteinExistence type="predicted"/>
<evidence type="ECO:0000313" key="1">
    <source>
        <dbReference type="EMBL" id="MPM44028.1"/>
    </source>
</evidence>
<reference evidence="1" key="1">
    <citation type="submission" date="2019-08" db="EMBL/GenBank/DDBJ databases">
        <authorList>
            <person name="Kucharzyk K."/>
            <person name="Murdoch R.W."/>
            <person name="Higgins S."/>
            <person name="Loffler F."/>
        </authorList>
    </citation>
    <scope>NUCLEOTIDE SEQUENCE</scope>
</reference>
<gene>
    <name evidence="1" type="ORF">SDC9_90706</name>
</gene>
<sequence>MTEKQIKQIKSQLPQGERIDKMYTAFEGGIRVITKDANGHETRYNVSFDADDNASIKKF</sequence>
<dbReference type="EMBL" id="VSSQ01010325">
    <property type="protein sequence ID" value="MPM44028.1"/>
    <property type="molecule type" value="Genomic_DNA"/>
</dbReference>
<organism evidence="1">
    <name type="scientific">bioreactor metagenome</name>
    <dbReference type="NCBI Taxonomy" id="1076179"/>
    <lineage>
        <taxon>unclassified sequences</taxon>
        <taxon>metagenomes</taxon>
        <taxon>ecological metagenomes</taxon>
    </lineage>
</organism>
<accession>A0A644ZUD9</accession>
<comment type="caution">
    <text evidence="1">The sequence shown here is derived from an EMBL/GenBank/DDBJ whole genome shotgun (WGS) entry which is preliminary data.</text>
</comment>
<evidence type="ECO:0008006" key="2">
    <source>
        <dbReference type="Google" id="ProtNLM"/>
    </source>
</evidence>
<protein>
    <recommendedName>
        <fullName evidence="2">PepSY domain-containing protein</fullName>
    </recommendedName>
</protein>